<dbReference type="Proteomes" id="UP000799437">
    <property type="component" value="Unassembled WGS sequence"/>
</dbReference>
<dbReference type="RefSeq" id="XP_033605890.1">
    <property type="nucleotide sequence ID" value="XM_033741290.1"/>
</dbReference>
<gene>
    <name evidence="2" type="ORF">EJ05DRAFT_38746</name>
</gene>
<evidence type="ECO:0000256" key="1">
    <source>
        <dbReference type="SAM" id="Phobius"/>
    </source>
</evidence>
<dbReference type="EMBL" id="ML996565">
    <property type="protein sequence ID" value="KAF2763439.1"/>
    <property type="molecule type" value="Genomic_DNA"/>
</dbReference>
<organism evidence="2 3">
    <name type="scientific">Pseudovirgaria hyperparasitica</name>
    <dbReference type="NCBI Taxonomy" id="470096"/>
    <lineage>
        <taxon>Eukaryota</taxon>
        <taxon>Fungi</taxon>
        <taxon>Dikarya</taxon>
        <taxon>Ascomycota</taxon>
        <taxon>Pezizomycotina</taxon>
        <taxon>Dothideomycetes</taxon>
        <taxon>Dothideomycetes incertae sedis</taxon>
        <taxon>Acrospermales</taxon>
        <taxon>Acrospermaceae</taxon>
        <taxon>Pseudovirgaria</taxon>
    </lineage>
</organism>
<sequence>MLSHFKKSSMHKGRDQCFYRKTRIMSENWRYHPGHAPHTGHQQRIAISFTFWTRSFLYILALLGVWRARGRCAMEGWIPWKSGCRGGSPEEAGDNAMVIHRNWCRLNTMY</sequence>
<dbReference type="AlphaFoldDB" id="A0A6A6WN20"/>
<accession>A0A6A6WN20</accession>
<reference evidence="2" key="1">
    <citation type="journal article" date="2020" name="Stud. Mycol.">
        <title>101 Dothideomycetes genomes: a test case for predicting lifestyles and emergence of pathogens.</title>
        <authorList>
            <person name="Haridas S."/>
            <person name="Albert R."/>
            <person name="Binder M."/>
            <person name="Bloem J."/>
            <person name="Labutti K."/>
            <person name="Salamov A."/>
            <person name="Andreopoulos B."/>
            <person name="Baker S."/>
            <person name="Barry K."/>
            <person name="Bills G."/>
            <person name="Bluhm B."/>
            <person name="Cannon C."/>
            <person name="Castanera R."/>
            <person name="Culley D."/>
            <person name="Daum C."/>
            <person name="Ezra D."/>
            <person name="Gonzalez J."/>
            <person name="Henrissat B."/>
            <person name="Kuo A."/>
            <person name="Liang C."/>
            <person name="Lipzen A."/>
            <person name="Lutzoni F."/>
            <person name="Magnuson J."/>
            <person name="Mondo S."/>
            <person name="Nolan M."/>
            <person name="Ohm R."/>
            <person name="Pangilinan J."/>
            <person name="Park H.-J."/>
            <person name="Ramirez L."/>
            <person name="Alfaro M."/>
            <person name="Sun H."/>
            <person name="Tritt A."/>
            <person name="Yoshinaga Y."/>
            <person name="Zwiers L.-H."/>
            <person name="Turgeon B."/>
            <person name="Goodwin S."/>
            <person name="Spatafora J."/>
            <person name="Crous P."/>
            <person name="Grigoriev I."/>
        </authorList>
    </citation>
    <scope>NUCLEOTIDE SEQUENCE</scope>
    <source>
        <strain evidence="2">CBS 121739</strain>
    </source>
</reference>
<keyword evidence="1" id="KW-0812">Transmembrane</keyword>
<proteinExistence type="predicted"/>
<evidence type="ECO:0000313" key="2">
    <source>
        <dbReference type="EMBL" id="KAF2763439.1"/>
    </source>
</evidence>
<name>A0A6A6WN20_9PEZI</name>
<feature type="transmembrane region" description="Helical" evidence="1">
    <location>
        <begin position="45"/>
        <end position="66"/>
    </location>
</feature>
<keyword evidence="1" id="KW-1133">Transmembrane helix</keyword>
<evidence type="ECO:0000313" key="3">
    <source>
        <dbReference type="Proteomes" id="UP000799437"/>
    </source>
</evidence>
<keyword evidence="3" id="KW-1185">Reference proteome</keyword>
<dbReference type="GeneID" id="54482344"/>
<keyword evidence="1" id="KW-0472">Membrane</keyword>
<protein>
    <submittedName>
        <fullName evidence="2">Uncharacterized protein</fullName>
    </submittedName>
</protein>